<accession>A0ABT8G497</accession>
<dbReference type="Proteomes" id="UP001172738">
    <property type="component" value="Unassembled WGS sequence"/>
</dbReference>
<dbReference type="CDD" id="cd01949">
    <property type="entry name" value="GGDEF"/>
    <property type="match status" value="1"/>
</dbReference>
<reference evidence="4" key="1">
    <citation type="submission" date="2023-06" db="EMBL/GenBank/DDBJ databases">
        <title>SYSU T00b26.</title>
        <authorList>
            <person name="Gao L."/>
            <person name="Fang B.-Z."/>
            <person name="Li W.-J."/>
        </authorList>
    </citation>
    <scope>NUCLEOTIDE SEQUENCE</scope>
    <source>
        <strain evidence="4">SYSU T00b26</strain>
    </source>
</reference>
<evidence type="ECO:0000259" key="2">
    <source>
        <dbReference type="PROSITE" id="PS50883"/>
    </source>
</evidence>
<dbReference type="InterPro" id="IPR001633">
    <property type="entry name" value="EAL_dom"/>
</dbReference>
<dbReference type="SUPFAM" id="SSF55073">
    <property type="entry name" value="Nucleotide cyclase"/>
    <property type="match status" value="1"/>
</dbReference>
<protein>
    <submittedName>
        <fullName evidence="4">EAL domain-containing protein</fullName>
    </submittedName>
</protein>
<dbReference type="Gene3D" id="3.20.20.450">
    <property type="entry name" value="EAL domain"/>
    <property type="match status" value="1"/>
</dbReference>
<sequence length="600" mass="63369">MSTPFVLALIAVGGGGIAILAQAAASVTDDLVNRRDLKKSLFNTAQYVLSVAVASVVYGMIAGVPVLEGHPTVGTSHILPLLVAGMVMVAVNWLLVATVVAVATGRSPLAILGADAANILTTNMVLLPIGGIAALVADDGILALALLAPPVIAAHLFAAAAARHAREAMSDSLTGLGNRAQMENVLEMAFERAPGSGAGGPALVLIDLDHFKDFNDTLGHSVGDTILRDVAQRLVAAAPPAEVHRLGGDEFAVVVEGDIRDAQRTANGLLASLDAPVVVEGLELLVRASAGVAVAPAHGDDAETLMKNADIALYHAKRERDRISTFDRKYDVNSVERLQLLADLRAALEDDQLHVVYQPQVDMRSGRTVAVEALVRWNHVGRGPIGPDHFVPLAENSGLILPLTTYVLDQALAQLAQWHADGYDLRMAVNLSARHLSDLSLPQQVSNALDAHAVPPSRLVLEVTETGILSDAVRADVVIRALRAIGVEVAIDDYGTGNASLSYLRRLEIDELKVDRSFVMNIHDDPHDLIIVNSTIELALALGVRVVAEGIEDERTVKVLAGFDSLIGQGYHFSGPVSAAQISERLISERSASGSSLRDC</sequence>
<keyword evidence="1" id="KW-0472">Membrane</keyword>
<dbReference type="InterPro" id="IPR029787">
    <property type="entry name" value="Nucleotide_cyclase"/>
</dbReference>
<dbReference type="PROSITE" id="PS50883">
    <property type="entry name" value="EAL"/>
    <property type="match status" value="1"/>
</dbReference>
<proteinExistence type="predicted"/>
<dbReference type="InterPro" id="IPR035919">
    <property type="entry name" value="EAL_sf"/>
</dbReference>
<comment type="caution">
    <text evidence="4">The sequence shown here is derived from an EMBL/GenBank/DDBJ whole genome shotgun (WGS) entry which is preliminary data.</text>
</comment>
<feature type="domain" description="GGDEF" evidence="3">
    <location>
        <begin position="199"/>
        <end position="328"/>
    </location>
</feature>
<keyword evidence="1" id="KW-1133">Transmembrane helix</keyword>
<feature type="transmembrane region" description="Helical" evidence="1">
    <location>
        <begin position="116"/>
        <end position="135"/>
    </location>
</feature>
<dbReference type="RefSeq" id="WP_301129992.1">
    <property type="nucleotide sequence ID" value="NZ_JAUHPV010000009.1"/>
</dbReference>
<dbReference type="Pfam" id="PF00563">
    <property type="entry name" value="EAL"/>
    <property type="match status" value="1"/>
</dbReference>
<dbReference type="PANTHER" id="PTHR44757">
    <property type="entry name" value="DIGUANYLATE CYCLASE DGCP"/>
    <property type="match status" value="1"/>
</dbReference>
<dbReference type="Pfam" id="PF00990">
    <property type="entry name" value="GGDEF"/>
    <property type="match status" value="1"/>
</dbReference>
<feature type="transmembrane region" description="Helical" evidence="1">
    <location>
        <begin position="47"/>
        <end position="66"/>
    </location>
</feature>
<evidence type="ECO:0000259" key="3">
    <source>
        <dbReference type="PROSITE" id="PS50887"/>
    </source>
</evidence>
<dbReference type="NCBIfam" id="TIGR00254">
    <property type="entry name" value="GGDEF"/>
    <property type="match status" value="1"/>
</dbReference>
<dbReference type="SMART" id="SM00267">
    <property type="entry name" value="GGDEF"/>
    <property type="match status" value="1"/>
</dbReference>
<evidence type="ECO:0000256" key="1">
    <source>
        <dbReference type="SAM" id="Phobius"/>
    </source>
</evidence>
<feature type="transmembrane region" description="Helical" evidence="1">
    <location>
        <begin position="6"/>
        <end position="27"/>
    </location>
</feature>
<name>A0ABT8G497_9MICO</name>
<dbReference type="Gene3D" id="3.30.70.270">
    <property type="match status" value="1"/>
</dbReference>
<dbReference type="InterPro" id="IPR052155">
    <property type="entry name" value="Biofilm_reg_signaling"/>
</dbReference>
<dbReference type="EMBL" id="JAUHPV010000009">
    <property type="protein sequence ID" value="MDN4473972.1"/>
    <property type="molecule type" value="Genomic_DNA"/>
</dbReference>
<dbReference type="SMART" id="SM00052">
    <property type="entry name" value="EAL"/>
    <property type="match status" value="1"/>
</dbReference>
<organism evidence="4 5">
    <name type="scientific">Demequina zhanjiangensis</name>
    <dbReference type="NCBI Taxonomy" id="3051659"/>
    <lineage>
        <taxon>Bacteria</taxon>
        <taxon>Bacillati</taxon>
        <taxon>Actinomycetota</taxon>
        <taxon>Actinomycetes</taxon>
        <taxon>Micrococcales</taxon>
        <taxon>Demequinaceae</taxon>
        <taxon>Demequina</taxon>
    </lineage>
</organism>
<evidence type="ECO:0000313" key="4">
    <source>
        <dbReference type="EMBL" id="MDN4473972.1"/>
    </source>
</evidence>
<dbReference type="InterPro" id="IPR043128">
    <property type="entry name" value="Rev_trsase/Diguanyl_cyclase"/>
</dbReference>
<gene>
    <name evidence="4" type="ORF">QQX04_13305</name>
</gene>
<dbReference type="PROSITE" id="PS50887">
    <property type="entry name" value="GGDEF"/>
    <property type="match status" value="1"/>
</dbReference>
<dbReference type="SUPFAM" id="SSF141868">
    <property type="entry name" value="EAL domain-like"/>
    <property type="match status" value="1"/>
</dbReference>
<dbReference type="PANTHER" id="PTHR44757:SF2">
    <property type="entry name" value="BIOFILM ARCHITECTURE MAINTENANCE PROTEIN MBAA"/>
    <property type="match status" value="1"/>
</dbReference>
<keyword evidence="5" id="KW-1185">Reference proteome</keyword>
<feature type="transmembrane region" description="Helical" evidence="1">
    <location>
        <begin position="78"/>
        <end position="104"/>
    </location>
</feature>
<dbReference type="InterPro" id="IPR000160">
    <property type="entry name" value="GGDEF_dom"/>
</dbReference>
<feature type="domain" description="EAL" evidence="2">
    <location>
        <begin position="337"/>
        <end position="590"/>
    </location>
</feature>
<dbReference type="CDD" id="cd01948">
    <property type="entry name" value="EAL"/>
    <property type="match status" value="1"/>
</dbReference>
<keyword evidence="1" id="KW-0812">Transmembrane</keyword>
<evidence type="ECO:0000313" key="5">
    <source>
        <dbReference type="Proteomes" id="UP001172738"/>
    </source>
</evidence>